<evidence type="ECO:0000256" key="12">
    <source>
        <dbReference type="SAM" id="MobiDB-lite"/>
    </source>
</evidence>
<evidence type="ECO:0000256" key="7">
    <source>
        <dbReference type="ARBA" id="ARBA00023180"/>
    </source>
</evidence>
<dbReference type="InterPro" id="IPR000254">
    <property type="entry name" value="CBD"/>
</dbReference>
<gene>
    <name evidence="14" type="ORF">RRF57_000078</name>
</gene>
<keyword evidence="4 11" id="KW-0378">Hydrolase</keyword>
<keyword evidence="8" id="KW-0119">Carbohydrate metabolism</keyword>
<keyword evidence="9 11" id="KW-0326">Glycosidase</keyword>
<keyword evidence="10 11" id="KW-0624">Polysaccharide degradation</keyword>
<dbReference type="AlphaFoldDB" id="A0AAN7YZ98"/>
<dbReference type="InterPro" id="IPR035971">
    <property type="entry name" value="CBD_sf"/>
</dbReference>
<feature type="domain" description="CBM1" evidence="13">
    <location>
        <begin position="447"/>
        <end position="477"/>
    </location>
</feature>
<evidence type="ECO:0000256" key="3">
    <source>
        <dbReference type="ARBA" id="ARBA00022729"/>
    </source>
</evidence>
<dbReference type="CDD" id="cd07999">
    <property type="entry name" value="GH7_CBH_EG"/>
    <property type="match status" value="1"/>
</dbReference>
<evidence type="ECO:0000256" key="1">
    <source>
        <dbReference type="ARBA" id="ARBA00000966"/>
    </source>
</evidence>
<evidence type="ECO:0000256" key="9">
    <source>
        <dbReference type="ARBA" id="ARBA00023295"/>
    </source>
</evidence>
<dbReference type="Pfam" id="PF00734">
    <property type="entry name" value="CBM_1"/>
    <property type="match status" value="1"/>
</dbReference>
<dbReference type="InterPro" id="IPR001722">
    <property type="entry name" value="Glyco_hydro_7"/>
</dbReference>
<dbReference type="EC" id="3.2.1.-" evidence="11"/>
<evidence type="ECO:0000256" key="8">
    <source>
        <dbReference type="ARBA" id="ARBA00023277"/>
    </source>
</evidence>
<dbReference type="InterPro" id="IPR037019">
    <property type="entry name" value="Glyco_hydro_7_sf"/>
</dbReference>
<dbReference type="SMART" id="SM00236">
    <property type="entry name" value="fCBD"/>
    <property type="match status" value="1"/>
</dbReference>
<protein>
    <recommendedName>
        <fullName evidence="11">Glucanase</fullName>
        <ecNumber evidence="11">3.2.1.-</ecNumber>
    </recommendedName>
</protein>
<dbReference type="InterPro" id="IPR013320">
    <property type="entry name" value="ConA-like_dom_sf"/>
</dbReference>
<keyword evidence="6" id="KW-1015">Disulfide bond</keyword>
<dbReference type="SUPFAM" id="SSF57180">
    <property type="entry name" value="Cellulose-binding domain"/>
    <property type="match status" value="1"/>
</dbReference>
<evidence type="ECO:0000259" key="13">
    <source>
        <dbReference type="PROSITE" id="PS51164"/>
    </source>
</evidence>
<dbReference type="GO" id="GO:0008810">
    <property type="term" value="F:cellulase activity"/>
    <property type="evidence" value="ECO:0007669"/>
    <property type="project" value="UniProtKB-EC"/>
</dbReference>
<evidence type="ECO:0000256" key="10">
    <source>
        <dbReference type="ARBA" id="ARBA00023326"/>
    </source>
</evidence>
<dbReference type="PROSITE" id="PS51164">
    <property type="entry name" value="CBM1_2"/>
    <property type="match status" value="1"/>
</dbReference>
<evidence type="ECO:0000256" key="4">
    <source>
        <dbReference type="ARBA" id="ARBA00022801"/>
    </source>
</evidence>
<keyword evidence="15" id="KW-1185">Reference proteome</keyword>
<evidence type="ECO:0000256" key="6">
    <source>
        <dbReference type="ARBA" id="ARBA00023157"/>
    </source>
</evidence>
<keyword evidence="3" id="KW-0732">Signal</keyword>
<feature type="region of interest" description="Disordered" evidence="12">
    <location>
        <begin position="420"/>
        <end position="446"/>
    </location>
</feature>
<dbReference type="GO" id="GO:0030248">
    <property type="term" value="F:cellulose binding"/>
    <property type="evidence" value="ECO:0007669"/>
    <property type="project" value="InterPro"/>
</dbReference>
<evidence type="ECO:0000256" key="2">
    <source>
        <dbReference type="ARBA" id="ARBA00006044"/>
    </source>
</evidence>
<feature type="compositionally biased region" description="Low complexity" evidence="12">
    <location>
        <begin position="429"/>
        <end position="446"/>
    </location>
</feature>
<dbReference type="GO" id="GO:0030245">
    <property type="term" value="P:cellulose catabolic process"/>
    <property type="evidence" value="ECO:0007669"/>
    <property type="project" value="UniProtKB-KW"/>
</dbReference>
<name>A0AAN7YZ98_9PEZI</name>
<dbReference type="PANTHER" id="PTHR33753">
    <property type="entry name" value="1,4-BETA-D-GLUCAN CELLOBIOHYDROLASE B"/>
    <property type="match status" value="1"/>
</dbReference>
<evidence type="ECO:0000313" key="14">
    <source>
        <dbReference type="EMBL" id="KAK5624362.1"/>
    </source>
</evidence>
<dbReference type="Gene3D" id="2.70.100.10">
    <property type="entry name" value="Glycoside hydrolase, family 7, domain"/>
    <property type="match status" value="1"/>
</dbReference>
<evidence type="ECO:0000256" key="11">
    <source>
        <dbReference type="RuleBase" id="RU361164"/>
    </source>
</evidence>
<keyword evidence="7" id="KW-0325">Glycoprotein</keyword>
<comment type="caution">
    <text evidence="14">The sequence shown here is derived from an EMBL/GenBank/DDBJ whole genome shotgun (WGS) entry which is preliminary data.</text>
</comment>
<accession>A0AAN7YZ98</accession>
<comment type="similarity">
    <text evidence="2 11">Belongs to the glycosyl hydrolase 7 (cellulase C) family.</text>
</comment>
<evidence type="ECO:0000313" key="15">
    <source>
        <dbReference type="Proteomes" id="UP001305414"/>
    </source>
</evidence>
<dbReference type="Pfam" id="PF00840">
    <property type="entry name" value="Glyco_hydro_7"/>
    <property type="match status" value="1"/>
</dbReference>
<dbReference type="EMBL" id="JAWHQM010000001">
    <property type="protein sequence ID" value="KAK5624362.1"/>
    <property type="molecule type" value="Genomic_DNA"/>
</dbReference>
<sequence length="477" mass="50911">MLVSLFVIWQVYPRVQKMAPSFRSVLTIAALASCRFATAQNKRQNPDDTADRYHPALTVYKCTTAGGCVANERAVVIDWNYHWFHTADWLSCTTATGVNATLCPDQATCAENCFVQGDSNYTNNGVSTSGDALTMYQYTINEDGEAQNASPRLYLLGDDGNYEMLQLLGKELTFTVDLSTLPCGENAALYLGEMDKTGGRNDYNTGGAKFGSGYCDAQCPVQNWKNGTLNFDGSGYCCNEMDILEANSRAHSFTPHPCNDNDCDKGGCGLNPYAQGHTNYYGLGGTVDTSKPFTVITQFITDDGTTTGTLTTVNRRYMQNGKLIDPANPKGDLITTESCNAAGSGAEKFGGLTTMGKALGRGMVLTFAIWNDASGYMNWLDAGANGPCSDTEGNPALIAQKNPRTHVIFSNIRWGDIGSTFKPGAGNGSTTTKSAPTTTTTTSAPAATQTHYGQCGGIGYSGPKACASGFKCTKLND</sequence>
<dbReference type="PANTHER" id="PTHR33753:SF1">
    <property type="entry name" value="ENDO-BETA-1,4-GLUCANASE CELB"/>
    <property type="match status" value="1"/>
</dbReference>
<evidence type="ECO:0000256" key="5">
    <source>
        <dbReference type="ARBA" id="ARBA00023001"/>
    </source>
</evidence>
<dbReference type="PRINTS" id="PR00734">
    <property type="entry name" value="GLHYDRLASE7"/>
</dbReference>
<organism evidence="14 15">
    <name type="scientific">Xylaria bambusicola</name>
    <dbReference type="NCBI Taxonomy" id="326684"/>
    <lineage>
        <taxon>Eukaryota</taxon>
        <taxon>Fungi</taxon>
        <taxon>Dikarya</taxon>
        <taxon>Ascomycota</taxon>
        <taxon>Pezizomycotina</taxon>
        <taxon>Sordariomycetes</taxon>
        <taxon>Xylariomycetidae</taxon>
        <taxon>Xylariales</taxon>
        <taxon>Xylariaceae</taxon>
        <taxon>Xylaria</taxon>
    </lineage>
</organism>
<dbReference type="GO" id="GO:0005576">
    <property type="term" value="C:extracellular region"/>
    <property type="evidence" value="ECO:0007669"/>
    <property type="project" value="InterPro"/>
</dbReference>
<proteinExistence type="inferred from homology"/>
<dbReference type="SUPFAM" id="SSF49899">
    <property type="entry name" value="Concanavalin A-like lectins/glucanases"/>
    <property type="match status" value="1"/>
</dbReference>
<reference evidence="14 15" key="1">
    <citation type="submission" date="2023-10" db="EMBL/GenBank/DDBJ databases">
        <title>Draft genome sequence of Xylaria bambusicola isolate GMP-LS, the root and basal stem rot pathogen of sugarcane in Indonesia.</title>
        <authorList>
            <person name="Selvaraj P."/>
            <person name="Muralishankar V."/>
            <person name="Muruganantham S."/>
            <person name="Sp S."/>
            <person name="Haryani S."/>
            <person name="Lau K.J.X."/>
            <person name="Naqvi N.I."/>
        </authorList>
    </citation>
    <scope>NUCLEOTIDE SEQUENCE [LARGE SCALE GENOMIC DNA]</scope>
    <source>
        <strain evidence="14">GMP-LS</strain>
    </source>
</reference>
<comment type="catalytic activity">
    <reaction evidence="1">
        <text>Endohydrolysis of (1-&gt;4)-beta-D-glucosidic linkages in cellulose, lichenin and cereal beta-D-glucans.</text>
        <dbReference type="EC" id="3.2.1.4"/>
    </reaction>
</comment>
<keyword evidence="5 11" id="KW-0136">Cellulose degradation</keyword>
<dbReference type="Proteomes" id="UP001305414">
    <property type="component" value="Unassembled WGS sequence"/>
</dbReference>